<evidence type="ECO:0000313" key="2">
    <source>
        <dbReference type="Proteomes" id="UP001229421"/>
    </source>
</evidence>
<comment type="caution">
    <text evidence="1">The sequence shown here is derived from an EMBL/GenBank/DDBJ whole genome shotgun (WGS) entry which is preliminary data.</text>
</comment>
<reference evidence="1" key="1">
    <citation type="journal article" date="2023" name="bioRxiv">
        <title>Improved chromosome-level genome assembly for marigold (Tagetes erecta).</title>
        <authorList>
            <person name="Jiang F."/>
            <person name="Yuan L."/>
            <person name="Wang S."/>
            <person name="Wang H."/>
            <person name="Xu D."/>
            <person name="Wang A."/>
            <person name="Fan W."/>
        </authorList>
    </citation>
    <scope>NUCLEOTIDE SEQUENCE</scope>
    <source>
        <strain evidence="1">WSJ</strain>
        <tissue evidence="1">Leaf</tissue>
    </source>
</reference>
<name>A0AAD8NMJ9_TARER</name>
<accession>A0AAD8NMJ9</accession>
<dbReference type="AlphaFoldDB" id="A0AAD8NMJ9"/>
<keyword evidence="2" id="KW-1185">Reference proteome</keyword>
<proteinExistence type="predicted"/>
<sequence>MFAQPLSTTQRRPHANIVLCRLFVFSKTFHSKTYAQPLPGADLDQPLLRSSKIADVQSTSSSADVVHRLQTF</sequence>
<gene>
    <name evidence="1" type="ORF">QVD17_30778</name>
</gene>
<protein>
    <submittedName>
        <fullName evidence="1">Uncharacterized protein</fullName>
    </submittedName>
</protein>
<dbReference type="EMBL" id="JAUHHV010000008">
    <property type="protein sequence ID" value="KAK1415009.1"/>
    <property type="molecule type" value="Genomic_DNA"/>
</dbReference>
<evidence type="ECO:0000313" key="1">
    <source>
        <dbReference type="EMBL" id="KAK1415009.1"/>
    </source>
</evidence>
<dbReference type="Proteomes" id="UP001229421">
    <property type="component" value="Unassembled WGS sequence"/>
</dbReference>
<organism evidence="1 2">
    <name type="scientific">Tagetes erecta</name>
    <name type="common">African marigold</name>
    <dbReference type="NCBI Taxonomy" id="13708"/>
    <lineage>
        <taxon>Eukaryota</taxon>
        <taxon>Viridiplantae</taxon>
        <taxon>Streptophyta</taxon>
        <taxon>Embryophyta</taxon>
        <taxon>Tracheophyta</taxon>
        <taxon>Spermatophyta</taxon>
        <taxon>Magnoliopsida</taxon>
        <taxon>eudicotyledons</taxon>
        <taxon>Gunneridae</taxon>
        <taxon>Pentapetalae</taxon>
        <taxon>asterids</taxon>
        <taxon>campanulids</taxon>
        <taxon>Asterales</taxon>
        <taxon>Asteraceae</taxon>
        <taxon>Asteroideae</taxon>
        <taxon>Heliantheae alliance</taxon>
        <taxon>Tageteae</taxon>
        <taxon>Tagetes</taxon>
    </lineage>
</organism>